<gene>
    <name evidence="2" type="ORF">G5B42_11475</name>
</gene>
<dbReference type="AlphaFoldDB" id="A0A8J6LT91"/>
<feature type="transmembrane region" description="Helical" evidence="1">
    <location>
        <begin position="17"/>
        <end position="36"/>
    </location>
</feature>
<dbReference type="InterPro" id="IPR023991">
    <property type="entry name" value="Bacteriocin_IIb_lactobn/cerein"/>
</dbReference>
<dbReference type="NCBIfam" id="TIGR03949">
    <property type="entry name" value="bact_IIb_cerein"/>
    <property type="match status" value="1"/>
</dbReference>
<name>A0A8J6LT91_9FIRM</name>
<evidence type="ECO:0000256" key="1">
    <source>
        <dbReference type="SAM" id="Phobius"/>
    </source>
</evidence>
<dbReference type="PROSITE" id="PS51257">
    <property type="entry name" value="PROKAR_LIPOPROTEIN"/>
    <property type="match status" value="1"/>
</dbReference>
<accession>A0A8J6LT91</accession>
<reference evidence="2" key="1">
    <citation type="submission" date="2020-06" db="EMBL/GenBank/DDBJ databases">
        <title>Novel chitinolytic bacterium.</title>
        <authorList>
            <person name="Ungkulpasvich U."/>
            <person name="Kosugi A."/>
            <person name="Uke A."/>
        </authorList>
    </citation>
    <scope>NUCLEOTIDE SEQUENCE</scope>
    <source>
        <strain evidence="2">UUS1-1</strain>
    </source>
</reference>
<keyword evidence="1" id="KW-1133">Transmembrane helix</keyword>
<proteinExistence type="predicted"/>
<dbReference type="RefSeq" id="WP_181340608.1">
    <property type="nucleotide sequence ID" value="NZ_JAAKDE010000068.1"/>
</dbReference>
<organism evidence="2 3">
    <name type="scientific">Capillibacterium thermochitinicola</name>
    <dbReference type="NCBI Taxonomy" id="2699427"/>
    <lineage>
        <taxon>Bacteria</taxon>
        <taxon>Bacillati</taxon>
        <taxon>Bacillota</taxon>
        <taxon>Capillibacterium</taxon>
    </lineage>
</organism>
<protein>
    <submittedName>
        <fullName evidence="2">Class IIb bacteriocin, lactobin A/cerein 7B family</fullName>
    </submittedName>
</protein>
<keyword evidence="3" id="KW-1185">Reference proteome</keyword>
<keyword evidence="1" id="KW-0812">Transmembrane</keyword>
<sequence>MRELTVQELQEIDGGGVLFWAVVTVIVAGCGALGFYNGKKDTDKEYE</sequence>
<evidence type="ECO:0000313" key="3">
    <source>
        <dbReference type="Proteomes" id="UP000657177"/>
    </source>
</evidence>
<keyword evidence="1" id="KW-0472">Membrane</keyword>
<comment type="caution">
    <text evidence="2">The sequence shown here is derived from an EMBL/GenBank/DDBJ whole genome shotgun (WGS) entry which is preliminary data.</text>
</comment>
<dbReference type="EMBL" id="JAAKDE010000068">
    <property type="protein sequence ID" value="MBA2134147.1"/>
    <property type="molecule type" value="Genomic_DNA"/>
</dbReference>
<evidence type="ECO:0000313" key="2">
    <source>
        <dbReference type="EMBL" id="MBA2134147.1"/>
    </source>
</evidence>
<dbReference type="Proteomes" id="UP000657177">
    <property type="component" value="Unassembled WGS sequence"/>
</dbReference>